<gene>
    <name evidence="1" type="ORF">METZ01_LOCUS42665</name>
</gene>
<dbReference type="EMBL" id="UINC01001842">
    <property type="protein sequence ID" value="SUZ89811.1"/>
    <property type="molecule type" value="Genomic_DNA"/>
</dbReference>
<organism evidence="1">
    <name type="scientific">marine metagenome</name>
    <dbReference type="NCBI Taxonomy" id="408172"/>
    <lineage>
        <taxon>unclassified sequences</taxon>
        <taxon>metagenomes</taxon>
        <taxon>ecological metagenomes</taxon>
    </lineage>
</organism>
<name>A0A381RE40_9ZZZZ</name>
<evidence type="ECO:0000313" key="1">
    <source>
        <dbReference type="EMBL" id="SUZ89811.1"/>
    </source>
</evidence>
<accession>A0A381RE40</accession>
<protein>
    <submittedName>
        <fullName evidence="1">Uncharacterized protein</fullName>
    </submittedName>
</protein>
<reference evidence="1" key="1">
    <citation type="submission" date="2018-05" db="EMBL/GenBank/DDBJ databases">
        <authorList>
            <person name="Lanie J.A."/>
            <person name="Ng W.-L."/>
            <person name="Kazmierczak K.M."/>
            <person name="Andrzejewski T.M."/>
            <person name="Davidsen T.M."/>
            <person name="Wayne K.J."/>
            <person name="Tettelin H."/>
            <person name="Glass J.I."/>
            <person name="Rusch D."/>
            <person name="Podicherti R."/>
            <person name="Tsui H.-C.T."/>
            <person name="Winkler M.E."/>
        </authorList>
    </citation>
    <scope>NUCLEOTIDE SEQUENCE</scope>
</reference>
<proteinExistence type="predicted"/>
<sequence>MSRHINNTRSPSYQCPLTWSDLQGEKKVHQCNICNKTYFWCEYETDCKKSFSRKNCAAFNSNAFLLCSNQKLLVEGT</sequence>
<dbReference type="AlphaFoldDB" id="A0A381RE40"/>